<dbReference type="HOGENOM" id="CLU_3312906_0_0_3"/>
<evidence type="ECO:0000313" key="1">
    <source>
        <dbReference type="EMBL" id="EGJ28960.1"/>
    </source>
</evidence>
<gene>
    <name evidence="1" type="ORF">LYNGBM3L_68610</name>
</gene>
<reference evidence="2" key="1">
    <citation type="journal article" date="2011" name="Proc. Natl. Acad. Sci. U.S.A.">
        <title>Genomic insights into the physiology and ecology of the marine filamentous cyanobacterium Lyngbya majuscula.</title>
        <authorList>
            <person name="Jones A.C."/>
            <person name="Monroe E.A."/>
            <person name="Podell S."/>
            <person name="Hess W.R."/>
            <person name="Klages S."/>
            <person name="Esquenazi E."/>
            <person name="Niessen S."/>
            <person name="Hoover H."/>
            <person name="Rothmann M."/>
            <person name="Lasken R.S."/>
            <person name="Yates J.R.III."/>
            <person name="Reinhardt R."/>
            <person name="Kube M."/>
            <person name="Burkart M.D."/>
            <person name="Allen E.E."/>
            <person name="Dorrestein P.C."/>
            <person name="Gerwick W.H."/>
            <person name="Gerwick L."/>
        </authorList>
    </citation>
    <scope>NUCLEOTIDE SEQUENCE [LARGE SCALE GENOMIC DNA]</scope>
    <source>
        <strain evidence="2">3L</strain>
    </source>
</reference>
<keyword evidence="2" id="KW-1185">Reference proteome</keyword>
<protein>
    <submittedName>
        <fullName evidence="1">Uncharacterized protein</fullName>
    </submittedName>
</protein>
<sequence>MMVTFEEGGCLINGEDGKDAKKASKPKKASIAVARAVRT</sequence>
<accession>F4Y2W6</accession>
<name>F4Y2W6_9CYAN</name>
<dbReference type="EMBL" id="GL890971">
    <property type="protein sequence ID" value="EGJ28960.1"/>
    <property type="molecule type" value="Genomic_DNA"/>
</dbReference>
<evidence type="ECO:0000313" key="2">
    <source>
        <dbReference type="Proteomes" id="UP000003959"/>
    </source>
</evidence>
<proteinExistence type="predicted"/>
<organism evidence="1 2">
    <name type="scientific">Moorena producens 3L</name>
    <dbReference type="NCBI Taxonomy" id="489825"/>
    <lineage>
        <taxon>Bacteria</taxon>
        <taxon>Bacillati</taxon>
        <taxon>Cyanobacteriota</taxon>
        <taxon>Cyanophyceae</taxon>
        <taxon>Coleofasciculales</taxon>
        <taxon>Coleofasciculaceae</taxon>
        <taxon>Moorena</taxon>
    </lineage>
</organism>
<dbReference type="AlphaFoldDB" id="F4Y2W6"/>
<dbReference type="Proteomes" id="UP000003959">
    <property type="component" value="Unassembled WGS sequence"/>
</dbReference>